<comment type="caution">
    <text evidence="6">Lacks conserved residue(s) required for the propagation of feature annotation.</text>
</comment>
<feature type="binding site" evidence="6">
    <location>
        <position position="154"/>
    </location>
    <ligand>
        <name>orotate</name>
        <dbReference type="ChEBI" id="CHEBI:30839"/>
    </ligand>
</feature>
<dbReference type="EMBL" id="MHLA01000014">
    <property type="protein sequence ID" value="OGY99632.1"/>
    <property type="molecule type" value="Genomic_DNA"/>
</dbReference>
<dbReference type="Gene3D" id="3.40.50.2020">
    <property type="match status" value="1"/>
</dbReference>
<feature type="binding site" description="in other chain" evidence="6">
    <location>
        <begin position="150"/>
        <end position="158"/>
    </location>
    <ligand>
        <name>5-phospho-alpha-D-ribose 1-diphosphate</name>
        <dbReference type="ChEBI" id="CHEBI:58017"/>
        <note>ligand shared between dimeric partners</note>
    </ligand>
</feature>
<dbReference type="InterPro" id="IPR023031">
    <property type="entry name" value="OPRT"/>
</dbReference>
<evidence type="ECO:0000256" key="6">
    <source>
        <dbReference type="HAMAP-Rule" id="MF_01208"/>
    </source>
</evidence>
<dbReference type="GO" id="GO:0000287">
    <property type="term" value="F:magnesium ion binding"/>
    <property type="evidence" value="ECO:0007669"/>
    <property type="project" value="UniProtKB-UniRule"/>
</dbReference>
<feature type="binding site" description="in other chain" evidence="6">
    <location>
        <position position="122"/>
    </location>
    <ligand>
        <name>5-phospho-alpha-D-ribose 1-diphosphate</name>
        <dbReference type="ChEBI" id="CHEBI:58017"/>
        <note>ligand shared between dimeric partners</note>
    </ligand>
</feature>
<feature type="binding site" evidence="6">
    <location>
        <position position="121"/>
    </location>
    <ligand>
        <name>5-phospho-alpha-D-ribose 1-diphosphate</name>
        <dbReference type="ChEBI" id="CHEBI:58017"/>
        <note>ligand shared between dimeric partners</note>
    </ligand>
</feature>
<comment type="subunit">
    <text evidence="6">Homodimer.</text>
</comment>
<feature type="binding site" evidence="6">
    <location>
        <position position="182"/>
    </location>
    <ligand>
        <name>orotate</name>
        <dbReference type="ChEBI" id="CHEBI:30839"/>
    </ligand>
</feature>
<dbReference type="InterPro" id="IPR029057">
    <property type="entry name" value="PRTase-like"/>
</dbReference>
<dbReference type="SUPFAM" id="SSF53271">
    <property type="entry name" value="PRTase-like"/>
    <property type="match status" value="1"/>
</dbReference>
<dbReference type="EC" id="2.4.2.10" evidence="2 6"/>
<dbReference type="GO" id="GO:0004588">
    <property type="term" value="F:orotate phosphoribosyltransferase activity"/>
    <property type="evidence" value="ECO:0007669"/>
    <property type="project" value="UniProtKB-UniRule"/>
</dbReference>
<protein>
    <recommendedName>
        <fullName evidence="2 6">Orotate phosphoribosyltransferase</fullName>
        <shortName evidence="6">OPRT</shortName>
        <shortName evidence="6">OPRTase</shortName>
        <ecNumber evidence="2 6">2.4.2.10</ecNumber>
    </recommendedName>
</protein>
<evidence type="ECO:0000256" key="3">
    <source>
        <dbReference type="ARBA" id="ARBA00022676"/>
    </source>
</evidence>
<dbReference type="STRING" id="1798650.A2945_03230"/>
<keyword evidence="3 6" id="KW-0328">Glycosyltransferase</keyword>
<dbReference type="InterPro" id="IPR000836">
    <property type="entry name" value="PRTase_dom"/>
</dbReference>
<dbReference type="CDD" id="cd06223">
    <property type="entry name" value="PRTases_typeI"/>
    <property type="match status" value="1"/>
</dbReference>
<accession>A0A1G2CE10</accession>
<reference evidence="7 8" key="1">
    <citation type="journal article" date="2016" name="Nat. Commun.">
        <title>Thousands of microbial genomes shed light on interconnected biogeochemical processes in an aquifer system.</title>
        <authorList>
            <person name="Anantharaman K."/>
            <person name="Brown C.T."/>
            <person name="Hug L.A."/>
            <person name="Sharon I."/>
            <person name="Castelle C.J."/>
            <person name="Probst A.J."/>
            <person name="Thomas B.C."/>
            <person name="Singh A."/>
            <person name="Wilkins M.J."/>
            <person name="Karaoz U."/>
            <person name="Brodie E.L."/>
            <person name="Williams K.H."/>
            <person name="Hubbard S.S."/>
            <person name="Banfield J.F."/>
        </authorList>
    </citation>
    <scope>NUCLEOTIDE SEQUENCE [LARGE SCALE GENOMIC DNA]</scope>
</reference>
<dbReference type="PANTHER" id="PTHR19278:SF9">
    <property type="entry name" value="URIDINE 5'-MONOPHOSPHATE SYNTHASE"/>
    <property type="match status" value="1"/>
</dbReference>
<comment type="function">
    <text evidence="6">Catalyzes the transfer of a ribosyl phosphate group from 5-phosphoribose 1-diphosphate to orotate, leading to the formation of orotidine monophosphate (OMP).</text>
</comment>
<dbReference type="GO" id="GO:0044205">
    <property type="term" value="P:'de novo' UMP biosynthetic process"/>
    <property type="evidence" value="ECO:0007669"/>
    <property type="project" value="UniProtKB-UniRule"/>
</dbReference>
<keyword evidence="4 6" id="KW-0808">Transferase</keyword>
<proteinExistence type="inferred from homology"/>
<evidence type="ECO:0000256" key="4">
    <source>
        <dbReference type="ARBA" id="ARBA00022679"/>
    </source>
</evidence>
<sequence length="204" mass="22286">MSIYFSHRQKIVYKTFVLLHTLTSSLEVGGRVLREELLIKLRALPVIKRDGPYVLASGKISYTYCNVKEACGYPDILNAMADGIKALLPSDITCVAAPALGGISLAAVIQSRHRLKKCIVRKEHKKRGFAPTLLLAEYVPGPGDVIAVIDDVFSSGGSILGAIEALRPTGARIACAGVAVNRSFWEERNFSVPVNYLFRLDELL</sequence>
<comment type="similarity">
    <text evidence="6">Belongs to the purine/pyrimidine phosphoribosyltransferase family. PyrE subfamily.</text>
</comment>
<evidence type="ECO:0000313" key="7">
    <source>
        <dbReference type="EMBL" id="OGY99632.1"/>
    </source>
</evidence>
<comment type="catalytic activity">
    <reaction evidence="6">
        <text>orotidine 5'-phosphate + diphosphate = orotate + 5-phospho-alpha-D-ribose 1-diphosphate</text>
        <dbReference type="Rhea" id="RHEA:10380"/>
        <dbReference type="ChEBI" id="CHEBI:30839"/>
        <dbReference type="ChEBI" id="CHEBI:33019"/>
        <dbReference type="ChEBI" id="CHEBI:57538"/>
        <dbReference type="ChEBI" id="CHEBI:58017"/>
        <dbReference type="EC" id="2.4.2.10"/>
    </reaction>
</comment>
<comment type="caution">
    <text evidence="7">The sequence shown here is derived from an EMBL/GenBank/DDBJ whole genome shotgun (WGS) entry which is preliminary data.</text>
</comment>
<dbReference type="UniPathway" id="UPA00070">
    <property type="reaction ID" value="UER00119"/>
</dbReference>
<dbReference type="GO" id="GO:0019856">
    <property type="term" value="P:pyrimidine nucleobase biosynthetic process"/>
    <property type="evidence" value="ECO:0007669"/>
    <property type="project" value="TreeGrafter"/>
</dbReference>
<dbReference type="AlphaFoldDB" id="A0A1G2CE10"/>
<feature type="binding site" evidence="6">
    <location>
        <position position="125"/>
    </location>
    <ligand>
        <name>5-phospho-alpha-D-ribose 1-diphosphate</name>
        <dbReference type="ChEBI" id="CHEBI:58017"/>
        <note>ligand shared between dimeric partners</note>
    </ligand>
</feature>
<comment type="cofactor">
    <cofactor evidence="6">
        <name>Mg(2+)</name>
        <dbReference type="ChEBI" id="CHEBI:18420"/>
    </cofactor>
</comment>
<evidence type="ECO:0000313" key="8">
    <source>
        <dbReference type="Proteomes" id="UP000178880"/>
    </source>
</evidence>
<gene>
    <name evidence="6" type="primary">pyrE</name>
    <name evidence="7" type="ORF">A2945_03230</name>
</gene>
<organism evidence="7 8">
    <name type="scientific">Candidatus Liptonbacteria bacterium RIFCSPLOWO2_01_FULL_52_25</name>
    <dbReference type="NCBI Taxonomy" id="1798650"/>
    <lineage>
        <taxon>Bacteria</taxon>
        <taxon>Candidatus Liptoniibacteriota</taxon>
    </lineage>
</organism>
<evidence type="ECO:0000256" key="5">
    <source>
        <dbReference type="ARBA" id="ARBA00022975"/>
    </source>
</evidence>
<comment type="pathway">
    <text evidence="1 6">Pyrimidine metabolism; UMP biosynthesis via de novo pathway; UMP from orotate: step 1/2.</text>
</comment>
<dbReference type="HAMAP" id="MF_01208">
    <property type="entry name" value="PyrE"/>
    <property type="match status" value="1"/>
</dbReference>
<dbReference type="Proteomes" id="UP000178880">
    <property type="component" value="Unassembled WGS sequence"/>
</dbReference>
<evidence type="ECO:0000256" key="1">
    <source>
        <dbReference type="ARBA" id="ARBA00004889"/>
    </source>
</evidence>
<keyword evidence="5 6" id="KW-0665">Pyrimidine biosynthesis</keyword>
<evidence type="ECO:0000256" key="2">
    <source>
        <dbReference type="ARBA" id="ARBA00011971"/>
    </source>
</evidence>
<keyword evidence="6" id="KW-0460">Magnesium</keyword>
<dbReference type="PANTHER" id="PTHR19278">
    <property type="entry name" value="OROTATE PHOSPHORIBOSYLTRANSFERASE"/>
    <property type="match status" value="1"/>
</dbReference>
<name>A0A1G2CE10_9BACT</name>